<evidence type="ECO:0000256" key="8">
    <source>
        <dbReference type="SAM" id="Phobius"/>
    </source>
</evidence>
<keyword evidence="5" id="KW-0067">ATP-binding</keyword>
<feature type="domain" description="ABC transporter" evidence="9">
    <location>
        <begin position="124"/>
        <end position="354"/>
    </location>
</feature>
<keyword evidence="6 8" id="KW-1133">Transmembrane helix</keyword>
<dbReference type="GO" id="GO:0140359">
    <property type="term" value="F:ABC-type transporter activity"/>
    <property type="evidence" value="ECO:0007669"/>
    <property type="project" value="InterPro"/>
</dbReference>
<accession>A0A9P6DRE4</accession>
<name>A0A9P6DRE4_9AGAM</name>
<dbReference type="Pfam" id="PF00005">
    <property type="entry name" value="ABC_tran"/>
    <property type="match status" value="1"/>
</dbReference>
<keyword evidence="2" id="KW-0813">Transport</keyword>
<dbReference type="InterPro" id="IPR003439">
    <property type="entry name" value="ABC_transporter-like_ATP-bd"/>
</dbReference>
<evidence type="ECO:0000259" key="9">
    <source>
        <dbReference type="PROSITE" id="PS50893"/>
    </source>
</evidence>
<evidence type="ECO:0000313" key="11">
    <source>
        <dbReference type="Proteomes" id="UP000886523"/>
    </source>
</evidence>
<dbReference type="PANTHER" id="PTHR48041:SF98">
    <property type="entry name" value="TRANSPORTER, PUTATIVE (EUROFUNG)-RELATED"/>
    <property type="match status" value="1"/>
</dbReference>
<dbReference type="PROSITE" id="PS00211">
    <property type="entry name" value="ABC_TRANSPORTER_1"/>
    <property type="match status" value="1"/>
</dbReference>
<evidence type="ECO:0000256" key="2">
    <source>
        <dbReference type="ARBA" id="ARBA00022448"/>
    </source>
</evidence>
<feature type="transmembrane region" description="Helical" evidence="8">
    <location>
        <begin position="427"/>
        <end position="445"/>
    </location>
</feature>
<keyword evidence="11" id="KW-1185">Reference proteome</keyword>
<evidence type="ECO:0000256" key="4">
    <source>
        <dbReference type="ARBA" id="ARBA00022741"/>
    </source>
</evidence>
<dbReference type="EMBL" id="MU128991">
    <property type="protein sequence ID" value="KAF9512106.1"/>
    <property type="molecule type" value="Genomic_DNA"/>
</dbReference>
<feature type="transmembrane region" description="Helical" evidence="8">
    <location>
        <begin position="469"/>
        <end position="493"/>
    </location>
</feature>
<dbReference type="InterPro" id="IPR017871">
    <property type="entry name" value="ABC_transporter-like_CS"/>
</dbReference>
<evidence type="ECO:0000256" key="3">
    <source>
        <dbReference type="ARBA" id="ARBA00022692"/>
    </source>
</evidence>
<keyword evidence="3 8" id="KW-0812">Transmembrane</keyword>
<evidence type="ECO:0000256" key="6">
    <source>
        <dbReference type="ARBA" id="ARBA00022989"/>
    </source>
</evidence>
<feature type="transmembrane region" description="Helical" evidence="8">
    <location>
        <begin position="577"/>
        <end position="594"/>
    </location>
</feature>
<evidence type="ECO:0000256" key="1">
    <source>
        <dbReference type="ARBA" id="ARBA00004141"/>
    </source>
</evidence>
<dbReference type="SUPFAM" id="SSF52540">
    <property type="entry name" value="P-loop containing nucleoside triphosphate hydrolases"/>
    <property type="match status" value="1"/>
</dbReference>
<sequence>MAGASPTYSFPMAQFIDQFDLIANRNRLSRTSYAYYGITSTFSGAVPGSLNTCLAITLRAGKLVNVNVNSCVKDGPPIFHLPRFLRCGTLGAIELWARARRETLISRWVPPLPSQASPPSDHILQWANLSLRAPNSDKVILYPQSGSLRSGEVLAIMGPSGAGKTSFLDVLSQRVLSSDSGASHADLGSYVAQEDTLHGFLTVKDNVRYSALLSLPHDTPTNVMDGMVKKTLRSLGLTDVRKNRIGTYFQRGISGGQKRRVTIASSVVTQPRIFLCDEPTSGLDSMTGYQVACAIKRLAQETNTIVLTSIHQPNFETFTLFDHVLFLAAGHCVYQGPINDLVPYFTKLGYPCPPHRNPADHVTSIINTDFDISAETGLPNHERIQQLAQAWITHSSSLTSSGSESDERSTRTALVIRRNLMLSGLRFFMYGTWVMAFAMLNLHWLKDCGTEKALRFSVSRQRLDQKLDILYQVHFFSIALLSGMSVSAVPLYLEERPVIMRERSNGLYGAGAYTIASTAVFIPYLFACSVIYSCISYWAIGLKSDGWAFWRFIFYLFLGMQAAEAQALLVAVIINDFIGALACLGFVTGFWMYGRLLCRDSGTTGLTGSTIRHTFAFSLLVQNDLEGETFTCATLLDGSCHCSIPSSLIPKGQCALTGGDILKSLDIPRFSPGFYVGALLVICVVYRLAFYVVLVFRK</sequence>
<gene>
    <name evidence="10" type="ORF">BS47DRAFT_1394534</name>
</gene>
<dbReference type="GO" id="GO:0005524">
    <property type="term" value="F:ATP binding"/>
    <property type="evidence" value="ECO:0007669"/>
    <property type="project" value="UniProtKB-KW"/>
</dbReference>
<dbReference type="OrthoDB" id="66620at2759"/>
<feature type="transmembrane region" description="Helical" evidence="8">
    <location>
        <begin position="513"/>
        <end position="540"/>
    </location>
</feature>
<feature type="transmembrane region" description="Helical" evidence="8">
    <location>
        <begin position="673"/>
        <end position="696"/>
    </location>
</feature>
<dbReference type="PANTHER" id="PTHR48041">
    <property type="entry name" value="ABC TRANSPORTER G FAMILY MEMBER 28"/>
    <property type="match status" value="1"/>
</dbReference>
<dbReference type="GO" id="GO:0016887">
    <property type="term" value="F:ATP hydrolysis activity"/>
    <property type="evidence" value="ECO:0007669"/>
    <property type="project" value="InterPro"/>
</dbReference>
<evidence type="ECO:0000256" key="7">
    <source>
        <dbReference type="ARBA" id="ARBA00023136"/>
    </source>
</evidence>
<dbReference type="SMART" id="SM00382">
    <property type="entry name" value="AAA"/>
    <property type="match status" value="1"/>
</dbReference>
<dbReference type="InterPro" id="IPR003593">
    <property type="entry name" value="AAA+_ATPase"/>
</dbReference>
<proteinExistence type="predicted"/>
<keyword evidence="4" id="KW-0547">Nucleotide-binding</keyword>
<feature type="transmembrane region" description="Helical" evidence="8">
    <location>
        <begin position="552"/>
        <end position="571"/>
    </location>
</feature>
<organism evidence="10 11">
    <name type="scientific">Hydnum rufescens UP504</name>
    <dbReference type="NCBI Taxonomy" id="1448309"/>
    <lineage>
        <taxon>Eukaryota</taxon>
        <taxon>Fungi</taxon>
        <taxon>Dikarya</taxon>
        <taxon>Basidiomycota</taxon>
        <taxon>Agaricomycotina</taxon>
        <taxon>Agaricomycetes</taxon>
        <taxon>Cantharellales</taxon>
        <taxon>Hydnaceae</taxon>
        <taxon>Hydnum</taxon>
    </lineage>
</organism>
<keyword evidence="7 8" id="KW-0472">Membrane</keyword>
<comment type="caution">
    <text evidence="10">The sequence shown here is derived from an EMBL/GenBank/DDBJ whole genome shotgun (WGS) entry which is preliminary data.</text>
</comment>
<evidence type="ECO:0000256" key="5">
    <source>
        <dbReference type="ARBA" id="ARBA00022840"/>
    </source>
</evidence>
<dbReference type="InterPro" id="IPR043926">
    <property type="entry name" value="ABCG_dom"/>
</dbReference>
<dbReference type="Gene3D" id="3.40.50.300">
    <property type="entry name" value="P-loop containing nucleotide triphosphate hydrolases"/>
    <property type="match status" value="1"/>
</dbReference>
<dbReference type="Pfam" id="PF19055">
    <property type="entry name" value="ABC2_membrane_7"/>
    <property type="match status" value="1"/>
</dbReference>
<dbReference type="Pfam" id="PF01061">
    <property type="entry name" value="ABC2_membrane"/>
    <property type="match status" value="1"/>
</dbReference>
<dbReference type="GO" id="GO:0016020">
    <property type="term" value="C:membrane"/>
    <property type="evidence" value="ECO:0007669"/>
    <property type="project" value="UniProtKB-SubCell"/>
</dbReference>
<dbReference type="Proteomes" id="UP000886523">
    <property type="component" value="Unassembled WGS sequence"/>
</dbReference>
<dbReference type="InterPro" id="IPR013525">
    <property type="entry name" value="ABC2_TM"/>
</dbReference>
<protein>
    <recommendedName>
        <fullName evidence="9">ABC transporter domain-containing protein</fullName>
    </recommendedName>
</protein>
<dbReference type="InterPro" id="IPR027417">
    <property type="entry name" value="P-loop_NTPase"/>
</dbReference>
<dbReference type="InterPro" id="IPR050352">
    <property type="entry name" value="ABCG_transporters"/>
</dbReference>
<dbReference type="AlphaFoldDB" id="A0A9P6DRE4"/>
<reference evidence="10" key="1">
    <citation type="journal article" date="2020" name="Nat. Commun.">
        <title>Large-scale genome sequencing of mycorrhizal fungi provides insights into the early evolution of symbiotic traits.</title>
        <authorList>
            <person name="Miyauchi S."/>
            <person name="Kiss E."/>
            <person name="Kuo A."/>
            <person name="Drula E."/>
            <person name="Kohler A."/>
            <person name="Sanchez-Garcia M."/>
            <person name="Morin E."/>
            <person name="Andreopoulos B."/>
            <person name="Barry K.W."/>
            <person name="Bonito G."/>
            <person name="Buee M."/>
            <person name="Carver A."/>
            <person name="Chen C."/>
            <person name="Cichocki N."/>
            <person name="Clum A."/>
            <person name="Culley D."/>
            <person name="Crous P.W."/>
            <person name="Fauchery L."/>
            <person name="Girlanda M."/>
            <person name="Hayes R.D."/>
            <person name="Keri Z."/>
            <person name="LaButti K."/>
            <person name="Lipzen A."/>
            <person name="Lombard V."/>
            <person name="Magnuson J."/>
            <person name="Maillard F."/>
            <person name="Murat C."/>
            <person name="Nolan M."/>
            <person name="Ohm R.A."/>
            <person name="Pangilinan J."/>
            <person name="Pereira M.F."/>
            <person name="Perotto S."/>
            <person name="Peter M."/>
            <person name="Pfister S."/>
            <person name="Riley R."/>
            <person name="Sitrit Y."/>
            <person name="Stielow J.B."/>
            <person name="Szollosi G."/>
            <person name="Zifcakova L."/>
            <person name="Stursova M."/>
            <person name="Spatafora J.W."/>
            <person name="Tedersoo L."/>
            <person name="Vaario L.M."/>
            <person name="Yamada A."/>
            <person name="Yan M."/>
            <person name="Wang P."/>
            <person name="Xu J."/>
            <person name="Bruns T."/>
            <person name="Baldrian P."/>
            <person name="Vilgalys R."/>
            <person name="Dunand C."/>
            <person name="Henrissat B."/>
            <person name="Grigoriev I.V."/>
            <person name="Hibbett D."/>
            <person name="Nagy L.G."/>
            <person name="Martin F.M."/>
        </authorList>
    </citation>
    <scope>NUCLEOTIDE SEQUENCE</scope>
    <source>
        <strain evidence="10">UP504</strain>
    </source>
</reference>
<comment type="subcellular location">
    <subcellularLocation>
        <location evidence="1">Membrane</location>
        <topology evidence="1">Multi-pass membrane protein</topology>
    </subcellularLocation>
</comment>
<evidence type="ECO:0000313" key="10">
    <source>
        <dbReference type="EMBL" id="KAF9512106.1"/>
    </source>
</evidence>
<dbReference type="PROSITE" id="PS50893">
    <property type="entry name" value="ABC_TRANSPORTER_2"/>
    <property type="match status" value="1"/>
</dbReference>